<evidence type="ECO:0000313" key="3">
    <source>
        <dbReference type="Proteomes" id="UP000799439"/>
    </source>
</evidence>
<proteinExistence type="predicted"/>
<dbReference type="AlphaFoldDB" id="A0A9P4IRT0"/>
<dbReference type="EMBL" id="ML996093">
    <property type="protein sequence ID" value="KAF2148516.1"/>
    <property type="molecule type" value="Genomic_DNA"/>
</dbReference>
<comment type="caution">
    <text evidence="2">The sequence shown here is derived from an EMBL/GenBank/DDBJ whole genome shotgun (WGS) entry which is preliminary data.</text>
</comment>
<reference evidence="2" key="1">
    <citation type="journal article" date="2020" name="Stud. Mycol.">
        <title>101 Dothideomycetes genomes: a test case for predicting lifestyles and emergence of pathogens.</title>
        <authorList>
            <person name="Haridas S."/>
            <person name="Albert R."/>
            <person name="Binder M."/>
            <person name="Bloem J."/>
            <person name="Labutti K."/>
            <person name="Salamov A."/>
            <person name="Andreopoulos B."/>
            <person name="Baker S."/>
            <person name="Barry K."/>
            <person name="Bills G."/>
            <person name="Bluhm B."/>
            <person name="Cannon C."/>
            <person name="Castanera R."/>
            <person name="Culley D."/>
            <person name="Daum C."/>
            <person name="Ezra D."/>
            <person name="Gonzalez J."/>
            <person name="Henrissat B."/>
            <person name="Kuo A."/>
            <person name="Liang C."/>
            <person name="Lipzen A."/>
            <person name="Lutzoni F."/>
            <person name="Magnuson J."/>
            <person name="Mondo S."/>
            <person name="Nolan M."/>
            <person name="Ohm R."/>
            <person name="Pangilinan J."/>
            <person name="Park H.-J."/>
            <person name="Ramirez L."/>
            <person name="Alfaro M."/>
            <person name="Sun H."/>
            <person name="Tritt A."/>
            <person name="Yoshinaga Y."/>
            <person name="Zwiers L.-H."/>
            <person name="Turgeon B."/>
            <person name="Goodwin S."/>
            <person name="Spatafora J."/>
            <person name="Crous P."/>
            <person name="Grigoriev I."/>
        </authorList>
    </citation>
    <scope>NUCLEOTIDE SEQUENCE</scope>
    <source>
        <strain evidence="2">CBS 260.36</strain>
    </source>
</reference>
<feature type="region of interest" description="Disordered" evidence="1">
    <location>
        <begin position="1"/>
        <end position="20"/>
    </location>
</feature>
<name>A0A9P4IRT0_9PEZI</name>
<sequence length="362" mass="41697">MSKKAGDTERTSQRTKRDYDAFLDSLIDRFDRPGRQSAQVPSPTKQAMLARAAGEAGVVEQAKREYDTFIDSLKSRFRSPQKQPFRPPLSLLDLPNELLYQIWDFVLPPPPDRPRIFTYRPRLDCFGDQAPRHLIVTLPSNGMIYIGDEDMKLSIPVSELMWVNRATRNFANDWRINNGLRWEMQAGQKPLWVRQYLPRFDALYVPDQQWFMFAHYDEDKTLGKFYNARPSVRIAVLPEQLHILIATWVYLGRVRGWVEQVYVLVGGVSAEDLAAEDKHGSWEIKETGCSWVWSPETGEFEMRRGDSVTFPETLSEEKARLLFDTIHRLCDTAATTTLLPDADNQGKNGLEIVLAEAFIPRD</sequence>
<organism evidence="2 3">
    <name type="scientific">Myriangium duriaei CBS 260.36</name>
    <dbReference type="NCBI Taxonomy" id="1168546"/>
    <lineage>
        <taxon>Eukaryota</taxon>
        <taxon>Fungi</taxon>
        <taxon>Dikarya</taxon>
        <taxon>Ascomycota</taxon>
        <taxon>Pezizomycotina</taxon>
        <taxon>Dothideomycetes</taxon>
        <taxon>Dothideomycetidae</taxon>
        <taxon>Myriangiales</taxon>
        <taxon>Myriangiaceae</taxon>
        <taxon>Myriangium</taxon>
    </lineage>
</organism>
<accession>A0A9P4IRT0</accession>
<dbReference type="Proteomes" id="UP000799439">
    <property type="component" value="Unassembled WGS sequence"/>
</dbReference>
<evidence type="ECO:0000313" key="2">
    <source>
        <dbReference type="EMBL" id="KAF2148516.1"/>
    </source>
</evidence>
<evidence type="ECO:0000256" key="1">
    <source>
        <dbReference type="SAM" id="MobiDB-lite"/>
    </source>
</evidence>
<gene>
    <name evidence="2" type="ORF">K461DRAFT_297927</name>
</gene>
<protein>
    <submittedName>
        <fullName evidence="2">Uncharacterized protein</fullName>
    </submittedName>
</protein>
<keyword evidence="3" id="KW-1185">Reference proteome</keyword>